<dbReference type="CDD" id="cd15787">
    <property type="entry name" value="YycH_N"/>
    <property type="match status" value="1"/>
</dbReference>
<proteinExistence type="predicted"/>
<protein>
    <submittedName>
        <fullName evidence="2">Two-component signal transduction system YycFG, regulatory protein YycH</fullName>
    </submittedName>
</protein>
<dbReference type="STRING" id="1073423.SAMN04488700_0645"/>
<name>A0A1X7MRS8_9LACT</name>
<dbReference type="InterPro" id="IPR009996">
    <property type="entry name" value="YycH"/>
</dbReference>
<evidence type="ECO:0000259" key="1">
    <source>
        <dbReference type="Pfam" id="PF07435"/>
    </source>
</evidence>
<keyword evidence="3" id="KW-1185">Reference proteome</keyword>
<evidence type="ECO:0000313" key="2">
    <source>
        <dbReference type="EMBL" id="SMH27405.1"/>
    </source>
</evidence>
<dbReference type="AlphaFoldDB" id="A0A1X7MRS8"/>
<dbReference type="Pfam" id="PF07435">
    <property type="entry name" value="YycH"/>
    <property type="match status" value="1"/>
</dbReference>
<evidence type="ECO:0000313" key="3">
    <source>
        <dbReference type="Proteomes" id="UP000193435"/>
    </source>
</evidence>
<reference evidence="2 3" key="1">
    <citation type="submission" date="2017-04" db="EMBL/GenBank/DDBJ databases">
        <authorList>
            <person name="Afonso C.L."/>
            <person name="Miller P.J."/>
            <person name="Scott M.A."/>
            <person name="Spackman E."/>
            <person name="Goraichik I."/>
            <person name="Dimitrov K.M."/>
            <person name="Suarez D.L."/>
            <person name="Swayne D.E."/>
        </authorList>
    </citation>
    <scope>NUCLEOTIDE SEQUENCE [LARGE SCALE GENOMIC DNA]</scope>
    <source>
        <strain evidence="2 3">LMG26642</strain>
    </source>
</reference>
<dbReference type="OrthoDB" id="2382185at2"/>
<organism evidence="2 3">
    <name type="scientific">Carnobacterium iners</name>
    <dbReference type="NCBI Taxonomy" id="1073423"/>
    <lineage>
        <taxon>Bacteria</taxon>
        <taxon>Bacillati</taxon>
        <taxon>Bacillota</taxon>
        <taxon>Bacilli</taxon>
        <taxon>Lactobacillales</taxon>
        <taxon>Carnobacteriaceae</taxon>
        <taxon>Carnobacterium</taxon>
    </lineage>
</organism>
<dbReference type="Gene3D" id="3.10.450.310">
    <property type="match status" value="1"/>
</dbReference>
<accession>A0A1X7MRS8</accession>
<gene>
    <name evidence="2" type="ORF">SAMN04488700_0645</name>
</gene>
<dbReference type="Proteomes" id="UP000193435">
    <property type="component" value="Unassembled WGS sequence"/>
</dbReference>
<sequence>MKWSKLIRPLLIILILLSLVLMWGIWTGPSQYDNQTGNEQKKSSSVVIKRQLSRVFGPSQIVLHHAGQARMTMKKEVLTSSNKVFNEIKLDKLEEPINFSSGDYQTELSQQDDKIEWLYFKSIPFGIMSNLFSNLQEEYLEKTFDRIYLTETNPSEINFYNTADKLLYTSEIEEIDQEQLLAAIHRQGVPYRFVEIREIGEKYIYLPINEIKLPCLTYMVEKQPNSLFIGRLFDDTSEVREKRSEQSVQYLDYISEIRINEETNILNYYRNRSSSKAMPLTKTLMLSFKELTLYESWSDEIHFFDYNKQTNEVTYRRYIDGFPVFSPIGYGATYLTVVEDGMSRLQVPMVVAQTPISDEKNPKTLQSGSDLLKGLAEKNYTLETIDDIKIGYTWTNNLESDRVITLDPNWYIYTEGSWINVQELDENGGD</sequence>
<dbReference type="RefSeq" id="WP_085558921.1">
    <property type="nucleotide sequence ID" value="NZ_FOAH01000010.1"/>
</dbReference>
<dbReference type="Gene3D" id="3.30.310.160">
    <property type="entry name" value="YycH protein, domain 2"/>
    <property type="match status" value="1"/>
</dbReference>
<feature type="domain" description="Regulatory protein YycH" evidence="1">
    <location>
        <begin position="10"/>
        <end position="422"/>
    </location>
</feature>
<dbReference type="InterPro" id="IPR042274">
    <property type="entry name" value="YycH/YycI_2"/>
</dbReference>
<dbReference type="EMBL" id="FXBJ01000002">
    <property type="protein sequence ID" value="SMH27405.1"/>
    <property type="molecule type" value="Genomic_DNA"/>
</dbReference>